<feature type="transmembrane region" description="Helical" evidence="1">
    <location>
        <begin position="71"/>
        <end position="88"/>
    </location>
</feature>
<dbReference type="SMART" id="SM00267">
    <property type="entry name" value="GGDEF"/>
    <property type="match status" value="1"/>
</dbReference>
<evidence type="ECO:0000313" key="5">
    <source>
        <dbReference type="EMBL" id="MBB6227707.1"/>
    </source>
</evidence>
<keyword evidence="1" id="KW-0812">Transmembrane</keyword>
<dbReference type="SMART" id="SM00052">
    <property type="entry name" value="EAL"/>
    <property type="match status" value="1"/>
</dbReference>
<dbReference type="CDD" id="cd01949">
    <property type="entry name" value="GGDEF"/>
    <property type="match status" value="1"/>
</dbReference>
<dbReference type="InterPro" id="IPR000700">
    <property type="entry name" value="PAS-assoc_C"/>
</dbReference>
<feature type="domain" description="PAC" evidence="2">
    <location>
        <begin position="302"/>
        <end position="356"/>
    </location>
</feature>
<dbReference type="SUPFAM" id="SSF55073">
    <property type="entry name" value="Nucleotide cyclase"/>
    <property type="match status" value="1"/>
</dbReference>
<feature type="transmembrane region" description="Helical" evidence="1">
    <location>
        <begin position="140"/>
        <end position="168"/>
    </location>
</feature>
<dbReference type="Proteomes" id="UP000538147">
    <property type="component" value="Unassembled WGS sequence"/>
</dbReference>
<dbReference type="InterPro" id="IPR035965">
    <property type="entry name" value="PAS-like_dom_sf"/>
</dbReference>
<dbReference type="InterPro" id="IPR029787">
    <property type="entry name" value="Nucleotide_cyclase"/>
</dbReference>
<evidence type="ECO:0000256" key="1">
    <source>
        <dbReference type="SAM" id="Phobius"/>
    </source>
</evidence>
<dbReference type="Pfam" id="PF08448">
    <property type="entry name" value="PAS_4"/>
    <property type="match status" value="1"/>
</dbReference>
<evidence type="ECO:0000259" key="4">
    <source>
        <dbReference type="PROSITE" id="PS50887"/>
    </source>
</evidence>
<sequence length="784" mass="84141">MSMMFRPPIATMAAIGWKQVLGFGHGDDPFFARVRAAQLAVLNRYVPFNVGLFMVNAVMLAHALRNHPRAGFVVGWVTVVGALSALWIARFRRNGPELAVETVTRTQFWMITIEVLAFGLLWAVMELVMMPEADQDGQTLLLLLSLAAMGACGFATAIMPVCGLLTTFCVGAAMLVALPAGSPLHSPAVIAALVTYWLLIARGVMVTSFALMGRLRTQESLAEQSEVVRLLLNEFESNGSDWLLDVDAEGMLVHVSPRLAQVACRPAETLIGMSFVQMLGTPMGQPGTAALRALVNVFRAGQAFRDLVVQAQVGGETRWWALSGTPKRRADGSFGGYRGVGRDVTEVRRGQDRIAQLARFDPLTGLANRTLFREALEDALARAGRTRRSCALLFIDLDRFKPVNDAHGHAAGDRLLGLAAERLRVAVGGGATIARLGGDEFAVVLPGTTERRAEAVATAVVAAMAEPFALGEQCLQIGASVGWAMGPGDGASADRLLKSADLALYAVKSGGRGAACRFEPAIRARAEERRTLETELGGALARGELRLAFQPVVDAHDEQIVGFEALLRWGHPELGNVTPDRFIPVAEETGLIVPIGHWVIEEACRWAARWPANVTVAVNLSPAQIDDPRLVAVVAEALAANGVAPERLELEITERLFLDEKPSTTARLAELGALGVRFALDDFGTGYSALGYLQKAAFSRIKIDRSFVSRAGPGSDASAIIEAIVRMAGSLHMTTTAEGTETRSEFETCRDLGCSQVQGYLFGKPMPPEEATALVVPSLRVFAE</sequence>
<dbReference type="PROSITE" id="PS50113">
    <property type="entry name" value="PAC"/>
    <property type="match status" value="1"/>
</dbReference>
<keyword evidence="1" id="KW-0472">Membrane</keyword>
<reference evidence="5 6" key="1">
    <citation type="submission" date="2020-08" db="EMBL/GenBank/DDBJ databases">
        <title>Genomic Encyclopedia of Type Strains, Phase IV (KMG-IV): sequencing the most valuable type-strain genomes for metagenomic binning, comparative biology and taxonomic classification.</title>
        <authorList>
            <person name="Goeker M."/>
        </authorList>
    </citation>
    <scope>NUCLEOTIDE SEQUENCE [LARGE SCALE GENOMIC DNA]</scope>
    <source>
        <strain evidence="5 6">DSM 102189</strain>
    </source>
</reference>
<organism evidence="5 6">
    <name type="scientific">Polymorphobacter multimanifer</name>
    <dbReference type="NCBI Taxonomy" id="1070431"/>
    <lineage>
        <taxon>Bacteria</taxon>
        <taxon>Pseudomonadati</taxon>
        <taxon>Pseudomonadota</taxon>
        <taxon>Alphaproteobacteria</taxon>
        <taxon>Sphingomonadales</taxon>
        <taxon>Sphingosinicellaceae</taxon>
        <taxon>Polymorphobacter</taxon>
    </lineage>
</organism>
<dbReference type="InterPro" id="IPR052155">
    <property type="entry name" value="Biofilm_reg_signaling"/>
</dbReference>
<dbReference type="NCBIfam" id="TIGR00254">
    <property type="entry name" value="GGDEF"/>
    <property type="match status" value="1"/>
</dbReference>
<feature type="transmembrane region" description="Helical" evidence="1">
    <location>
        <begin position="46"/>
        <end position="64"/>
    </location>
</feature>
<dbReference type="InterPro" id="IPR000014">
    <property type="entry name" value="PAS"/>
</dbReference>
<dbReference type="PANTHER" id="PTHR44757">
    <property type="entry name" value="DIGUANYLATE CYCLASE DGCP"/>
    <property type="match status" value="1"/>
</dbReference>
<dbReference type="Pfam" id="PF00563">
    <property type="entry name" value="EAL"/>
    <property type="match status" value="1"/>
</dbReference>
<dbReference type="Gene3D" id="3.30.70.270">
    <property type="match status" value="1"/>
</dbReference>
<dbReference type="InterPro" id="IPR043128">
    <property type="entry name" value="Rev_trsase/Diguanyl_cyclase"/>
</dbReference>
<evidence type="ECO:0000259" key="2">
    <source>
        <dbReference type="PROSITE" id="PS50113"/>
    </source>
</evidence>
<protein>
    <submittedName>
        <fullName evidence="5">Diguanylate cyclase (GGDEF)-like protein</fullName>
    </submittedName>
</protein>
<dbReference type="AlphaFoldDB" id="A0A841L4Z7"/>
<proteinExistence type="predicted"/>
<feature type="transmembrane region" description="Helical" evidence="1">
    <location>
        <begin position="108"/>
        <end position="128"/>
    </location>
</feature>
<dbReference type="Gene3D" id="3.20.20.450">
    <property type="entry name" value="EAL domain"/>
    <property type="match status" value="1"/>
</dbReference>
<dbReference type="RefSeq" id="WP_184198784.1">
    <property type="nucleotide sequence ID" value="NZ_JACIIV010000012.1"/>
</dbReference>
<dbReference type="InterPro" id="IPR013656">
    <property type="entry name" value="PAS_4"/>
</dbReference>
<dbReference type="SUPFAM" id="SSF55785">
    <property type="entry name" value="PYP-like sensor domain (PAS domain)"/>
    <property type="match status" value="1"/>
</dbReference>
<name>A0A841L4Z7_9SPHN</name>
<dbReference type="SUPFAM" id="SSF141868">
    <property type="entry name" value="EAL domain-like"/>
    <property type="match status" value="1"/>
</dbReference>
<feature type="transmembrane region" description="Helical" evidence="1">
    <location>
        <begin position="188"/>
        <end position="211"/>
    </location>
</feature>
<feature type="domain" description="GGDEF" evidence="4">
    <location>
        <begin position="388"/>
        <end position="520"/>
    </location>
</feature>
<keyword evidence="6" id="KW-1185">Reference proteome</keyword>
<dbReference type="EMBL" id="JACIIV010000012">
    <property type="protein sequence ID" value="MBB6227707.1"/>
    <property type="molecule type" value="Genomic_DNA"/>
</dbReference>
<dbReference type="CDD" id="cd01948">
    <property type="entry name" value="EAL"/>
    <property type="match status" value="1"/>
</dbReference>
<dbReference type="InterPro" id="IPR001633">
    <property type="entry name" value="EAL_dom"/>
</dbReference>
<dbReference type="PROSITE" id="PS50883">
    <property type="entry name" value="EAL"/>
    <property type="match status" value="1"/>
</dbReference>
<feature type="domain" description="EAL" evidence="3">
    <location>
        <begin position="529"/>
        <end position="779"/>
    </location>
</feature>
<comment type="caution">
    <text evidence="5">The sequence shown here is derived from an EMBL/GenBank/DDBJ whole genome shotgun (WGS) entry which is preliminary data.</text>
</comment>
<dbReference type="Gene3D" id="3.30.450.20">
    <property type="entry name" value="PAS domain"/>
    <property type="match status" value="1"/>
</dbReference>
<gene>
    <name evidence="5" type="ORF">FHS79_001886</name>
</gene>
<evidence type="ECO:0000259" key="3">
    <source>
        <dbReference type="PROSITE" id="PS50883"/>
    </source>
</evidence>
<evidence type="ECO:0000313" key="6">
    <source>
        <dbReference type="Proteomes" id="UP000538147"/>
    </source>
</evidence>
<dbReference type="CDD" id="cd00130">
    <property type="entry name" value="PAS"/>
    <property type="match status" value="1"/>
</dbReference>
<dbReference type="InterPro" id="IPR035919">
    <property type="entry name" value="EAL_sf"/>
</dbReference>
<accession>A0A841L4Z7</accession>
<keyword evidence="1" id="KW-1133">Transmembrane helix</keyword>
<dbReference type="InterPro" id="IPR000160">
    <property type="entry name" value="GGDEF_dom"/>
</dbReference>
<dbReference type="PROSITE" id="PS50887">
    <property type="entry name" value="GGDEF"/>
    <property type="match status" value="1"/>
</dbReference>
<dbReference type="Pfam" id="PF00990">
    <property type="entry name" value="GGDEF"/>
    <property type="match status" value="1"/>
</dbReference>
<dbReference type="PANTHER" id="PTHR44757:SF2">
    <property type="entry name" value="BIOFILM ARCHITECTURE MAINTENANCE PROTEIN MBAA"/>
    <property type="match status" value="1"/>
</dbReference>